<evidence type="ECO:0000256" key="1">
    <source>
        <dbReference type="SAM" id="Phobius"/>
    </source>
</evidence>
<sequence length="99" mass="11140">MLLLGWLGPLAGQFAWFGNLTFLALTGLALLRARRRRSALLLTGATLAFAFNGLFWRDMYDDAGEARILSFAAGFYVWQIALIGASLATLWRWMKEPRD</sequence>
<keyword evidence="1" id="KW-1133">Transmembrane helix</keyword>
<keyword evidence="1" id="KW-0812">Transmembrane</keyword>
<evidence type="ECO:0008006" key="4">
    <source>
        <dbReference type="Google" id="ProtNLM"/>
    </source>
</evidence>
<keyword evidence="1" id="KW-0472">Membrane</keyword>
<feature type="transmembrane region" description="Helical" evidence="1">
    <location>
        <begin position="68"/>
        <end position="91"/>
    </location>
</feature>
<evidence type="ECO:0000313" key="3">
    <source>
        <dbReference type="Proteomes" id="UP000215616"/>
    </source>
</evidence>
<protein>
    <recommendedName>
        <fullName evidence="4">Apolipoprotein N-acyltransferase</fullName>
    </recommendedName>
</protein>
<gene>
    <name evidence="2" type="ORF">B7Z12_16340</name>
</gene>
<feature type="transmembrane region" description="Helical" evidence="1">
    <location>
        <begin position="6"/>
        <end position="31"/>
    </location>
</feature>
<comment type="caution">
    <text evidence="2">The sequence shown here is derived from an EMBL/GenBank/DDBJ whole genome shotgun (WGS) entry which is preliminary data.</text>
</comment>
<accession>A0A258CXW3</accession>
<name>A0A258CXW3_CAUVI</name>
<feature type="transmembrane region" description="Helical" evidence="1">
    <location>
        <begin position="38"/>
        <end position="56"/>
    </location>
</feature>
<organism evidence="2 3">
    <name type="scientific">Caulobacter vibrioides</name>
    <name type="common">Caulobacter crescentus</name>
    <dbReference type="NCBI Taxonomy" id="155892"/>
    <lineage>
        <taxon>Bacteria</taxon>
        <taxon>Pseudomonadati</taxon>
        <taxon>Pseudomonadota</taxon>
        <taxon>Alphaproteobacteria</taxon>
        <taxon>Caulobacterales</taxon>
        <taxon>Caulobacteraceae</taxon>
        <taxon>Caulobacter</taxon>
    </lineage>
</organism>
<dbReference type="Proteomes" id="UP000215616">
    <property type="component" value="Unassembled WGS sequence"/>
</dbReference>
<reference evidence="2 3" key="1">
    <citation type="submission" date="2017-03" db="EMBL/GenBank/DDBJ databases">
        <title>Lifting the veil on microbial sulfur biogeochemistry in mining wastewaters.</title>
        <authorList>
            <person name="Kantor R.S."/>
            <person name="Colenbrander Nelson T."/>
            <person name="Marshall S."/>
            <person name="Bennett D."/>
            <person name="Apte S."/>
            <person name="Camacho D."/>
            <person name="Thomas B.C."/>
            <person name="Warren L.A."/>
            <person name="Banfield J.F."/>
        </authorList>
    </citation>
    <scope>NUCLEOTIDE SEQUENCE [LARGE SCALE GENOMIC DNA]</scope>
    <source>
        <strain evidence="2">32-67-7</strain>
    </source>
</reference>
<proteinExistence type="predicted"/>
<evidence type="ECO:0000313" key="2">
    <source>
        <dbReference type="EMBL" id="OYX00339.1"/>
    </source>
</evidence>
<dbReference type="AlphaFoldDB" id="A0A258CXW3"/>
<dbReference type="EMBL" id="NCDQ01000320">
    <property type="protein sequence ID" value="OYX00339.1"/>
    <property type="molecule type" value="Genomic_DNA"/>
</dbReference>